<protein>
    <submittedName>
        <fullName evidence="5">Multiple sugar transport system substrate-binding protein</fullName>
    </submittedName>
</protein>
<gene>
    <name evidence="5" type="ORF">J2Z66_002189</name>
</gene>
<dbReference type="EMBL" id="JAGGLB010000005">
    <property type="protein sequence ID" value="MBP1990583.1"/>
    <property type="molecule type" value="Genomic_DNA"/>
</dbReference>
<dbReference type="PANTHER" id="PTHR43649:SF31">
    <property type="entry name" value="SN-GLYCEROL-3-PHOSPHATE-BINDING PERIPLASMIC PROTEIN UGPB"/>
    <property type="match status" value="1"/>
</dbReference>
<proteinExistence type="inferred from homology"/>
<evidence type="ECO:0000313" key="6">
    <source>
        <dbReference type="Proteomes" id="UP001519287"/>
    </source>
</evidence>
<evidence type="ECO:0000256" key="1">
    <source>
        <dbReference type="ARBA" id="ARBA00004196"/>
    </source>
</evidence>
<dbReference type="PANTHER" id="PTHR43649">
    <property type="entry name" value="ARABINOSE-BINDING PROTEIN-RELATED"/>
    <property type="match status" value="1"/>
</dbReference>
<dbReference type="InterPro" id="IPR006059">
    <property type="entry name" value="SBP"/>
</dbReference>
<accession>A0ABS4IST6</accession>
<dbReference type="PROSITE" id="PS51257">
    <property type="entry name" value="PROKAR_LIPOPROTEIN"/>
    <property type="match status" value="1"/>
</dbReference>
<dbReference type="Pfam" id="PF13416">
    <property type="entry name" value="SBP_bac_8"/>
    <property type="match status" value="1"/>
</dbReference>
<evidence type="ECO:0000313" key="5">
    <source>
        <dbReference type="EMBL" id="MBP1990583.1"/>
    </source>
</evidence>
<keyword evidence="4" id="KW-0732">Signal</keyword>
<dbReference type="RefSeq" id="WP_209971340.1">
    <property type="nucleotide sequence ID" value="NZ_JAGGLB010000005.1"/>
</dbReference>
<dbReference type="InterPro" id="IPR050490">
    <property type="entry name" value="Bact_solute-bd_prot1"/>
</dbReference>
<keyword evidence="5" id="KW-0762">Sugar transport</keyword>
<dbReference type="SUPFAM" id="SSF53850">
    <property type="entry name" value="Periplasmic binding protein-like II"/>
    <property type="match status" value="1"/>
</dbReference>
<dbReference type="Proteomes" id="UP001519287">
    <property type="component" value="Unassembled WGS sequence"/>
</dbReference>
<keyword evidence="6" id="KW-1185">Reference proteome</keyword>
<evidence type="ECO:0000256" key="4">
    <source>
        <dbReference type="ARBA" id="ARBA00022729"/>
    </source>
</evidence>
<evidence type="ECO:0000256" key="3">
    <source>
        <dbReference type="ARBA" id="ARBA00022448"/>
    </source>
</evidence>
<comment type="caution">
    <text evidence="5">The sequence shown here is derived from an EMBL/GenBank/DDBJ whole genome shotgun (WGS) entry which is preliminary data.</text>
</comment>
<comment type="subcellular location">
    <subcellularLocation>
        <location evidence="1">Cell envelope</location>
    </subcellularLocation>
</comment>
<name>A0ABS4IST6_9BACL</name>
<comment type="similarity">
    <text evidence="2">Belongs to the bacterial solute-binding protein 1 family.</text>
</comment>
<evidence type="ECO:0000256" key="2">
    <source>
        <dbReference type="ARBA" id="ARBA00008520"/>
    </source>
</evidence>
<dbReference type="Gene3D" id="3.40.190.10">
    <property type="entry name" value="Periplasmic binding protein-like II"/>
    <property type="match status" value="1"/>
</dbReference>
<organism evidence="5 6">
    <name type="scientific">Paenibacillus eucommiae</name>
    <dbReference type="NCBI Taxonomy" id="1355755"/>
    <lineage>
        <taxon>Bacteria</taxon>
        <taxon>Bacillati</taxon>
        <taxon>Bacillota</taxon>
        <taxon>Bacilli</taxon>
        <taxon>Bacillales</taxon>
        <taxon>Paenibacillaceae</taxon>
        <taxon>Paenibacillus</taxon>
    </lineage>
</organism>
<sequence length="452" mass="51119">MRHIRYLYFVFFLFSLILSGCESVPKGGGDVLKPLGKNEEGIIKAVVWNEQMFNQRYGNLFTIQYPQIELQLVSAAALGRTGKNFNEEFSELIDTEQPDIILFPNADLFEIWASEGKLQELDPLIQASKFDVDSMDPNALDYLKARGNGRLFGLSPTFNSKVLYYNKDLFQKYSIDFPRNGMSWEEVMQLAARFPVEGDEQTRIYGYYPALNSAFVDMISSDQLAYLDAEGVNATFNTPELKRMSEMILDGYRNGYLYQKSETSDSAGRSSGDIYTSNLFTMGRAAMSIRDAGYINEMNSAGQVAKIEVPNWDIVTMPVSPAAPEETDEFMVNDVLTIYAASTNQRAAWQFMQYINSDEAAKSISKLDEGLLMLRAEYSQERDGRSLEPFYMLKPAATNLSNIPYTVYLQLVQLMESEMNEVLKGGQTLEQALEHLQQKGQTELERQVPSST</sequence>
<reference evidence="5 6" key="1">
    <citation type="submission" date="2021-03" db="EMBL/GenBank/DDBJ databases">
        <title>Genomic Encyclopedia of Type Strains, Phase IV (KMG-IV): sequencing the most valuable type-strain genomes for metagenomic binning, comparative biology and taxonomic classification.</title>
        <authorList>
            <person name="Goeker M."/>
        </authorList>
    </citation>
    <scope>NUCLEOTIDE SEQUENCE [LARGE SCALE GENOMIC DNA]</scope>
    <source>
        <strain evidence="5 6">DSM 26048</strain>
    </source>
</reference>
<keyword evidence="3" id="KW-0813">Transport</keyword>